<sequence length="1417" mass="160419">MDNLFSLWKVRELADKVTNVVMNYTDVEAKVREATNDEAWGPTGQIMQDLAHATFTYEHFPEVMSMLWKRMLQDNKQHWRRTYKSLLVLNYLIKNGSERVVTSAREHIYDLRSLENYTFIDDYGKDQGVNVRHKVKELIDFIQDDDKLREERKKAKKNKDKYIGMSSDMIGSTFSTERWDDRSSTRDYVDHRDIDNNSTARQYKDRSYEDDYEGEFEESDNESNNSNKKYKDSDNTIGSPKHTDKKVNLTINTSLSKSPARTAGKSIKKVDLGAAASFGIANEKTEKPPLPQTSDLLNEDDFDPRANETPVQSEFGDFETAFGNPAENIATETKKKDDDDFADFSSAFSGSSSNLNSANLGGSPLIQGLGGIQAMQQPQQQLLGQSTTQMLVTPPQSAGLLQTSPAGSDLLLGDLSAFSALSIQPNNSNSLNANNLQPAVNNSNNIFDMFDTDVTDKPVVPIVVNEGRDGAITELEILFKTSKKLTSVRDVETILVKLDDFRTDLSNKSNLDRYSFVLKELIARFDSRFPIDENDGRIYRSVRDLFVIHDKDYLYEAFNVLVKNQSKDKFKSLMVSELLEDVLSSESFIEVILSYVIVKEHFSEEEDYTNLVQILIGLPNRISNELEKDTPQFFSRENYTKLLLVYTIKSIILIGYIAAEPIRVNYSFVSILLGKILIHFNDRYKTKSIVDFIKILVRLCEESAAYQPIIQEVLNKLDRNSVEVFLIMAMQNLTPEVWDLPNLFKRDLIAANNNFNYVVCSKIPLFSYFNPSDTNLMYNLVLILRKHSPEDLLLNLYRNLLSAWSNRSSVEHTSIEHHLYLSKILILTSKALVEVDLTGDCRETLKEKAHAGILVHLQSTSDEVRVVGMKCGEMILNNLSSNVEDAPKLEFDYDNLKGASRLITEGIDKLKYPLDKIAGKGEDLLDLISQLNAIKIEEGDEYTPPERKFRSPRKIAGNDAINEIKYESITPKNNLIKILDSTDFNLDSDDDLEPYDTTNNPDVPSSGKHIPPSYLRDLRDGLLETEDPDVFILSLRHCEEVIRRNLPEDDPGIGLEILEILVTQTPQFYLENYDKIVRDSCVAIVCVYPAYYAPYLCEQIHSDAGKYSISHRLLMMEILSESAKMLSEIKGIAAIAADPRTTETASDIIRKRLELKTKHYFKHKPPLRHEQKNIFAEVAGSFFYPLLHGGQTQIIKNDSDNILLIQLLRTLTVVLNCSQNAPIISKMGKDVFNLSWILKYHREARVRAEVLNLLCTALLVVPKSILFSDFLEELFEIRLWLVDVLSPNIQKGESNSDCTVLNPASAQVLQPSSNDKQSDNSVANQQSQQAKQANIGATWSNSGNLNIDLDNLLKNKQNKQGPSPSMNQLATNPPAMLNQPRTVYGTPANFNHNMGAFPGQVNANLMQSNNQFYASFK</sequence>
<dbReference type="CDD" id="cd16989">
    <property type="entry name" value="ENTH_EpsinR"/>
    <property type="match status" value="1"/>
</dbReference>
<feature type="region of interest" description="Disordered" evidence="1">
    <location>
        <begin position="1309"/>
        <end position="1335"/>
    </location>
</feature>
<dbReference type="FunFam" id="1.25.40.90:FF:000006">
    <property type="entry name" value="Clathrin interactor 1"/>
    <property type="match status" value="1"/>
</dbReference>
<name>A0AAW1KGF9_POPJA</name>
<dbReference type="InterPro" id="IPR013809">
    <property type="entry name" value="ENTH"/>
</dbReference>
<dbReference type="InterPro" id="IPR008942">
    <property type="entry name" value="ENTH_VHS"/>
</dbReference>
<feature type="region of interest" description="Disordered" evidence="1">
    <location>
        <begin position="989"/>
        <end position="1010"/>
    </location>
</feature>
<dbReference type="InterPro" id="IPR019337">
    <property type="entry name" value="Telomere_length_regulation_dom"/>
</dbReference>
<dbReference type="InterPro" id="IPR038528">
    <property type="entry name" value="TEL2_C_sf"/>
</dbReference>
<dbReference type="Proteomes" id="UP001458880">
    <property type="component" value="Unassembled WGS sequence"/>
</dbReference>
<feature type="compositionally biased region" description="Low complexity" evidence="1">
    <location>
        <begin position="1319"/>
        <end position="1335"/>
    </location>
</feature>
<evidence type="ECO:0000313" key="3">
    <source>
        <dbReference type="EMBL" id="KAK9718412.1"/>
    </source>
</evidence>
<gene>
    <name evidence="3" type="ORF">QE152_g23189</name>
</gene>
<dbReference type="EMBL" id="JASPKY010000228">
    <property type="protein sequence ID" value="KAK9718412.1"/>
    <property type="molecule type" value="Genomic_DNA"/>
</dbReference>
<evidence type="ECO:0000313" key="4">
    <source>
        <dbReference type="Proteomes" id="UP001458880"/>
    </source>
</evidence>
<feature type="compositionally biased region" description="Acidic residues" evidence="1">
    <location>
        <begin position="210"/>
        <end position="221"/>
    </location>
</feature>
<comment type="caution">
    <text evidence="3">The sequence shown here is derived from an EMBL/GenBank/DDBJ whole genome shotgun (WGS) entry which is preliminary data.</text>
</comment>
<evidence type="ECO:0000259" key="2">
    <source>
        <dbReference type="PROSITE" id="PS50942"/>
    </source>
</evidence>
<dbReference type="GO" id="GO:0030125">
    <property type="term" value="C:clathrin vesicle coat"/>
    <property type="evidence" value="ECO:0007669"/>
    <property type="project" value="TreeGrafter"/>
</dbReference>
<dbReference type="GO" id="GO:0030276">
    <property type="term" value="F:clathrin binding"/>
    <property type="evidence" value="ECO:0007669"/>
    <property type="project" value="TreeGrafter"/>
</dbReference>
<dbReference type="Pfam" id="PF10193">
    <property type="entry name" value="Telomere_reg-2"/>
    <property type="match status" value="1"/>
</dbReference>
<dbReference type="Gene3D" id="1.25.40.720">
    <property type="entry name" value="Telomere length regulation protein 2, C-terminal domain"/>
    <property type="match status" value="2"/>
</dbReference>
<dbReference type="Gene3D" id="1.25.40.90">
    <property type="match status" value="1"/>
</dbReference>
<organism evidence="3 4">
    <name type="scientific">Popillia japonica</name>
    <name type="common">Japanese beetle</name>
    <dbReference type="NCBI Taxonomy" id="7064"/>
    <lineage>
        <taxon>Eukaryota</taxon>
        <taxon>Metazoa</taxon>
        <taxon>Ecdysozoa</taxon>
        <taxon>Arthropoda</taxon>
        <taxon>Hexapoda</taxon>
        <taxon>Insecta</taxon>
        <taxon>Pterygota</taxon>
        <taxon>Neoptera</taxon>
        <taxon>Endopterygota</taxon>
        <taxon>Coleoptera</taxon>
        <taxon>Polyphaga</taxon>
        <taxon>Scarabaeiformia</taxon>
        <taxon>Scarabaeidae</taxon>
        <taxon>Rutelinae</taxon>
        <taxon>Popillia</taxon>
    </lineage>
</organism>
<dbReference type="GO" id="GO:0005543">
    <property type="term" value="F:phospholipid binding"/>
    <property type="evidence" value="ECO:0007669"/>
    <property type="project" value="TreeGrafter"/>
</dbReference>
<feature type="compositionally biased region" description="Polar residues" evidence="1">
    <location>
        <begin position="1362"/>
        <end position="1371"/>
    </location>
</feature>
<dbReference type="PANTHER" id="PTHR12276">
    <property type="entry name" value="EPSIN/ENT-RELATED"/>
    <property type="match status" value="1"/>
</dbReference>
<feature type="region of interest" description="Disordered" evidence="1">
    <location>
        <begin position="282"/>
        <end position="310"/>
    </location>
</feature>
<dbReference type="SMART" id="SM00273">
    <property type="entry name" value="ENTH"/>
    <property type="match status" value="1"/>
</dbReference>
<proteinExistence type="predicted"/>
<feature type="compositionally biased region" description="Basic and acidic residues" evidence="1">
    <location>
        <begin position="181"/>
        <end position="195"/>
    </location>
</feature>
<feature type="compositionally biased region" description="Polar residues" evidence="1">
    <location>
        <begin position="249"/>
        <end position="259"/>
    </location>
</feature>
<feature type="domain" description="ENTH" evidence="2">
    <location>
        <begin position="19"/>
        <end position="152"/>
    </location>
</feature>
<feature type="region of interest" description="Disordered" evidence="1">
    <location>
        <begin position="1355"/>
        <end position="1380"/>
    </location>
</feature>
<dbReference type="GO" id="GO:0005886">
    <property type="term" value="C:plasma membrane"/>
    <property type="evidence" value="ECO:0007669"/>
    <property type="project" value="TreeGrafter"/>
</dbReference>
<feature type="region of interest" description="Disordered" evidence="1">
    <location>
        <begin position="181"/>
        <end position="265"/>
    </location>
</feature>
<dbReference type="PANTHER" id="PTHR12276:SF45">
    <property type="entry name" value="CLATHRIN INTERACTOR 1"/>
    <property type="match status" value="1"/>
</dbReference>
<dbReference type="SUPFAM" id="SSF48464">
    <property type="entry name" value="ENTH/VHS domain"/>
    <property type="match status" value="1"/>
</dbReference>
<evidence type="ECO:0000256" key="1">
    <source>
        <dbReference type="SAM" id="MobiDB-lite"/>
    </source>
</evidence>
<reference evidence="3 4" key="1">
    <citation type="journal article" date="2024" name="BMC Genomics">
        <title>De novo assembly and annotation of Popillia japonica's genome with initial clues to its potential as an invasive pest.</title>
        <authorList>
            <person name="Cucini C."/>
            <person name="Boschi S."/>
            <person name="Funari R."/>
            <person name="Cardaioli E."/>
            <person name="Iannotti N."/>
            <person name="Marturano G."/>
            <person name="Paoli F."/>
            <person name="Bruttini M."/>
            <person name="Carapelli A."/>
            <person name="Frati F."/>
            <person name="Nardi F."/>
        </authorList>
    </citation>
    <scope>NUCLEOTIDE SEQUENCE [LARGE SCALE GENOMIC DNA]</scope>
    <source>
        <strain evidence="3">DMR45628</strain>
    </source>
</reference>
<dbReference type="Pfam" id="PF01417">
    <property type="entry name" value="ENTH"/>
    <property type="match status" value="1"/>
</dbReference>
<keyword evidence="4" id="KW-1185">Reference proteome</keyword>
<protein>
    <submittedName>
        <fullName evidence="3">Telomere length regulation protein</fullName>
    </submittedName>
</protein>
<accession>A0AAW1KGF9</accession>
<dbReference type="GO" id="GO:0006897">
    <property type="term" value="P:endocytosis"/>
    <property type="evidence" value="ECO:0007669"/>
    <property type="project" value="TreeGrafter"/>
</dbReference>
<dbReference type="GO" id="GO:0005768">
    <property type="term" value="C:endosome"/>
    <property type="evidence" value="ECO:0007669"/>
    <property type="project" value="TreeGrafter"/>
</dbReference>
<dbReference type="PROSITE" id="PS50942">
    <property type="entry name" value="ENTH"/>
    <property type="match status" value="1"/>
</dbReference>